<feature type="binding site" evidence="6">
    <location>
        <position position="80"/>
    </location>
    <ligand>
        <name>Mg(2+)</name>
        <dbReference type="ChEBI" id="CHEBI:18420"/>
        <label>1</label>
        <note>catalytic</note>
    </ligand>
</feature>
<dbReference type="GO" id="GO:0046854">
    <property type="term" value="P:phosphatidylinositol phosphate biosynthetic process"/>
    <property type="evidence" value="ECO:0007669"/>
    <property type="project" value="InterPro"/>
</dbReference>
<dbReference type="Gene3D" id="3.30.540.10">
    <property type="entry name" value="Fructose-1,6-Bisphosphatase, subunit A, domain 1"/>
    <property type="match status" value="1"/>
</dbReference>
<gene>
    <name evidence="8" type="ORF">ENV67_08105</name>
</gene>
<evidence type="ECO:0000256" key="1">
    <source>
        <dbReference type="ARBA" id="ARBA00001033"/>
    </source>
</evidence>
<comment type="caution">
    <text evidence="8">The sequence shown here is derived from an EMBL/GenBank/DDBJ whole genome shotgun (WGS) entry which is preliminary data.</text>
</comment>
<dbReference type="PANTHER" id="PTHR20854:SF4">
    <property type="entry name" value="INOSITOL-1-MONOPHOSPHATASE-RELATED"/>
    <property type="match status" value="1"/>
</dbReference>
<dbReference type="PANTHER" id="PTHR20854">
    <property type="entry name" value="INOSITOL MONOPHOSPHATASE"/>
    <property type="match status" value="1"/>
</dbReference>
<feature type="binding site" evidence="6">
    <location>
        <position position="81"/>
    </location>
    <ligand>
        <name>Mg(2+)</name>
        <dbReference type="ChEBI" id="CHEBI:18420"/>
        <label>1</label>
        <note>catalytic</note>
    </ligand>
</feature>
<feature type="binding site" evidence="6">
    <location>
        <position position="64"/>
    </location>
    <ligand>
        <name>Mg(2+)</name>
        <dbReference type="ChEBI" id="CHEBI:18420"/>
        <label>1</label>
        <note>catalytic</note>
    </ligand>
</feature>
<dbReference type="PROSITE" id="PS00630">
    <property type="entry name" value="IMP_2"/>
    <property type="match status" value="1"/>
</dbReference>
<feature type="binding site" evidence="6">
    <location>
        <position position="206"/>
    </location>
    <ligand>
        <name>Mg(2+)</name>
        <dbReference type="ChEBI" id="CHEBI:18420"/>
        <label>1</label>
        <note>catalytic</note>
    </ligand>
</feature>
<evidence type="ECO:0000256" key="5">
    <source>
        <dbReference type="ARBA" id="ARBA00022842"/>
    </source>
</evidence>
<dbReference type="CDD" id="cd01639">
    <property type="entry name" value="IMPase"/>
    <property type="match status" value="1"/>
</dbReference>
<dbReference type="Pfam" id="PF00459">
    <property type="entry name" value="Inositol_P"/>
    <property type="match status" value="1"/>
</dbReference>
<dbReference type="GO" id="GO:0007165">
    <property type="term" value="P:signal transduction"/>
    <property type="evidence" value="ECO:0007669"/>
    <property type="project" value="TreeGrafter"/>
</dbReference>
<keyword evidence="3 6" id="KW-0479">Metal-binding</keyword>
<dbReference type="GO" id="GO:0008934">
    <property type="term" value="F:inositol monophosphate 1-phosphatase activity"/>
    <property type="evidence" value="ECO:0007669"/>
    <property type="project" value="InterPro"/>
</dbReference>
<dbReference type="PRINTS" id="PR00377">
    <property type="entry name" value="IMPHPHTASES"/>
</dbReference>
<dbReference type="InterPro" id="IPR000760">
    <property type="entry name" value="Inositol_monophosphatase-like"/>
</dbReference>
<evidence type="ECO:0000256" key="3">
    <source>
        <dbReference type="ARBA" id="ARBA00022723"/>
    </source>
</evidence>
<dbReference type="EC" id="3.1.3.25" evidence="7"/>
<organism evidence="8">
    <name type="scientific">candidate division WOR-3 bacterium</name>
    <dbReference type="NCBI Taxonomy" id="2052148"/>
    <lineage>
        <taxon>Bacteria</taxon>
        <taxon>Bacteria division WOR-3</taxon>
    </lineage>
</organism>
<evidence type="ECO:0000256" key="4">
    <source>
        <dbReference type="ARBA" id="ARBA00022801"/>
    </source>
</evidence>
<name>A0A7C4Y643_UNCW3</name>
<evidence type="ECO:0000256" key="7">
    <source>
        <dbReference type="RuleBase" id="RU364068"/>
    </source>
</evidence>
<comment type="catalytic activity">
    <reaction evidence="1 7">
        <text>a myo-inositol phosphate + H2O = myo-inositol + phosphate</text>
        <dbReference type="Rhea" id="RHEA:24056"/>
        <dbReference type="ChEBI" id="CHEBI:15377"/>
        <dbReference type="ChEBI" id="CHEBI:17268"/>
        <dbReference type="ChEBI" id="CHEBI:43474"/>
        <dbReference type="ChEBI" id="CHEBI:84139"/>
        <dbReference type="EC" id="3.1.3.25"/>
    </reaction>
</comment>
<dbReference type="InterPro" id="IPR022337">
    <property type="entry name" value="Inositol_monophosphatase_SuhB"/>
</dbReference>
<dbReference type="GO" id="GO:0006020">
    <property type="term" value="P:inositol metabolic process"/>
    <property type="evidence" value="ECO:0007669"/>
    <property type="project" value="TreeGrafter"/>
</dbReference>
<evidence type="ECO:0000256" key="6">
    <source>
        <dbReference type="PIRSR" id="PIRSR600760-2"/>
    </source>
</evidence>
<dbReference type="InterPro" id="IPR033942">
    <property type="entry name" value="IMPase"/>
</dbReference>
<evidence type="ECO:0000313" key="8">
    <source>
        <dbReference type="EMBL" id="HGW92481.1"/>
    </source>
</evidence>
<dbReference type="SUPFAM" id="SSF56655">
    <property type="entry name" value="Carbohydrate phosphatase"/>
    <property type="match status" value="1"/>
</dbReference>
<evidence type="ECO:0000256" key="2">
    <source>
        <dbReference type="ARBA" id="ARBA00001946"/>
    </source>
</evidence>
<comment type="cofactor">
    <cofactor evidence="2 6 7">
        <name>Mg(2+)</name>
        <dbReference type="ChEBI" id="CHEBI:18420"/>
    </cofactor>
</comment>
<dbReference type="EMBL" id="DTHG01000099">
    <property type="protein sequence ID" value="HGW92481.1"/>
    <property type="molecule type" value="Genomic_DNA"/>
</dbReference>
<sequence>MMEKEIKKILKECGKILMKYFRRLEKSDVFNKGFLDYVTIADKEAEEFLVKNLKNIFNTGICGEEGSFIEKEEMIYIDPIDGTINFIHGIPYFCISVSMVKDMDIQWGAIYDPTRDEFFFAEKGKGSFLNGERIFTNNINEFKKSIVAFGFPSSAYNFKEKYLSFINSLLGNVNGIRWLGSAALDLANIASGRIEGSVQFNMKKWDVCAGIILIKEAGGKVSDLEGKENVIEGNIVAANKYIYNEFLNYVKRIFQEEPSTPGEYHQS</sequence>
<proteinExistence type="inferred from homology"/>
<reference evidence="8" key="1">
    <citation type="journal article" date="2020" name="mSystems">
        <title>Genome- and Community-Level Interaction Insights into Carbon Utilization and Element Cycling Functions of Hydrothermarchaeota in Hydrothermal Sediment.</title>
        <authorList>
            <person name="Zhou Z."/>
            <person name="Liu Y."/>
            <person name="Xu W."/>
            <person name="Pan J."/>
            <person name="Luo Z.H."/>
            <person name="Li M."/>
        </authorList>
    </citation>
    <scope>NUCLEOTIDE SEQUENCE [LARGE SCALE GENOMIC DNA]</scope>
    <source>
        <strain evidence="8">SpSt-780</strain>
    </source>
</reference>
<comment type="similarity">
    <text evidence="7">Belongs to the inositol monophosphatase superfamily.</text>
</comment>
<keyword evidence="5 6" id="KW-0460">Magnesium</keyword>
<dbReference type="AlphaFoldDB" id="A0A7C4Y643"/>
<keyword evidence="4 7" id="KW-0378">Hydrolase</keyword>
<dbReference type="Gene3D" id="3.40.190.80">
    <property type="match status" value="1"/>
</dbReference>
<dbReference type="GO" id="GO:0046872">
    <property type="term" value="F:metal ion binding"/>
    <property type="evidence" value="ECO:0007669"/>
    <property type="project" value="UniProtKB-KW"/>
</dbReference>
<accession>A0A7C4Y643</accession>
<protein>
    <recommendedName>
        <fullName evidence="7">Inositol-1-monophosphatase</fullName>
        <ecNumber evidence="7">3.1.3.25</ecNumber>
    </recommendedName>
</protein>
<dbReference type="InterPro" id="IPR020550">
    <property type="entry name" value="Inositol_monophosphatase_CS"/>
</dbReference>
<dbReference type="PRINTS" id="PR01959">
    <property type="entry name" value="SBIMPHPHTASE"/>
</dbReference>
<feature type="binding site" evidence="6">
    <location>
        <position position="78"/>
    </location>
    <ligand>
        <name>Mg(2+)</name>
        <dbReference type="ChEBI" id="CHEBI:18420"/>
        <label>1</label>
        <note>catalytic</note>
    </ligand>
</feature>